<gene>
    <name evidence="1" type="ORF">SAMN04488138_101225</name>
</gene>
<dbReference type="InterPro" id="IPR029058">
    <property type="entry name" value="AB_hydrolase_fold"/>
</dbReference>
<dbReference type="Pfam" id="PF05990">
    <property type="entry name" value="DUF900"/>
    <property type="match status" value="1"/>
</dbReference>
<name>A0A1I3N0T5_9RHOB</name>
<dbReference type="STRING" id="576117.SAMN04488138_101225"/>
<dbReference type="Gene3D" id="3.40.50.1820">
    <property type="entry name" value="alpha/beta hydrolase"/>
    <property type="match status" value="1"/>
</dbReference>
<dbReference type="OrthoDB" id="9797755at2"/>
<dbReference type="AlphaFoldDB" id="A0A1I3N0T5"/>
<dbReference type="EMBL" id="FORY01000001">
    <property type="protein sequence ID" value="SFJ02620.1"/>
    <property type="molecule type" value="Genomic_DNA"/>
</dbReference>
<reference evidence="1 2" key="1">
    <citation type="submission" date="2016-10" db="EMBL/GenBank/DDBJ databases">
        <authorList>
            <person name="de Groot N.N."/>
        </authorList>
    </citation>
    <scope>NUCLEOTIDE SEQUENCE [LARGE SCALE GENOMIC DNA]</scope>
    <source>
        <strain evidence="1 2">CGMCC 1.8891</strain>
    </source>
</reference>
<dbReference type="InterPro" id="IPR010297">
    <property type="entry name" value="DUF900_hydrolase"/>
</dbReference>
<dbReference type="Proteomes" id="UP000183299">
    <property type="component" value="Unassembled WGS sequence"/>
</dbReference>
<dbReference type="RefSeq" id="WP_066603352.1">
    <property type="nucleotide sequence ID" value="NZ_FORY01000001.1"/>
</dbReference>
<dbReference type="SUPFAM" id="SSF53474">
    <property type="entry name" value="alpha/beta-Hydrolases"/>
    <property type="match status" value="1"/>
</dbReference>
<sequence>MNLTRREMVLGASALTFSVSGCASPRLNLPQEVPDINGLKQENILVVTNRQVSPDPTLGFEELRSDTPFYRNYRISIPPERKPGEYSFPRKPLDADTQFFVTDSEAFDTEQAFIDRVNTRVSALPKGERSVVVFVHGFNVSYPGAVFRTAQITTDFALEQPMVLFSWPSAGRISRYAYDRDSVLYARTALADTLKLLARSRAESVLVLAHSMGGLLAMEAIKRLALEGDRRTLSRLEGVALSQPDIDVDLFRRQVSDLEPYNIDLAVFGSRRDQALKISSVLTGGHPRVGAAENIEDLRKLGVTVIDTTGAPMGDPLGHSSLMQSPALLAMIASGTLLSEIVEGAPGQDILVEGLTLTGTAALAVAYLPYTISGQ</sequence>
<dbReference type="InterPro" id="IPR014586">
    <property type="entry name" value="UCP033909"/>
</dbReference>
<accession>A0A1I3N0T5</accession>
<keyword evidence="2" id="KW-1185">Reference proteome</keyword>
<dbReference type="PANTHER" id="PTHR36513:SF1">
    <property type="entry name" value="TRANSMEMBRANE PROTEIN"/>
    <property type="match status" value="1"/>
</dbReference>
<dbReference type="PANTHER" id="PTHR36513">
    <property type="entry name" value="ABC TRANSMEMBRANE TYPE-1 DOMAIN-CONTAINING PROTEIN"/>
    <property type="match status" value="1"/>
</dbReference>
<protein>
    <submittedName>
        <fullName evidence="1">Esterase/lipase superfamily enzyme</fullName>
    </submittedName>
</protein>
<dbReference type="GeneID" id="98663698"/>
<dbReference type="PIRSF" id="PIRSF033909">
    <property type="entry name" value="UCP033909"/>
    <property type="match status" value="1"/>
</dbReference>
<proteinExistence type="predicted"/>
<evidence type="ECO:0000313" key="2">
    <source>
        <dbReference type="Proteomes" id="UP000183299"/>
    </source>
</evidence>
<evidence type="ECO:0000313" key="1">
    <source>
        <dbReference type="EMBL" id="SFJ02620.1"/>
    </source>
</evidence>
<dbReference type="PROSITE" id="PS51257">
    <property type="entry name" value="PROKAR_LIPOPROTEIN"/>
    <property type="match status" value="1"/>
</dbReference>
<organism evidence="1 2">
    <name type="scientific">Celeribacter halophilus</name>
    <dbReference type="NCBI Taxonomy" id="576117"/>
    <lineage>
        <taxon>Bacteria</taxon>
        <taxon>Pseudomonadati</taxon>
        <taxon>Pseudomonadota</taxon>
        <taxon>Alphaproteobacteria</taxon>
        <taxon>Rhodobacterales</taxon>
        <taxon>Roseobacteraceae</taxon>
        <taxon>Celeribacter</taxon>
    </lineage>
</organism>